<dbReference type="InterPro" id="IPR057601">
    <property type="entry name" value="Oar-like_b-barrel"/>
</dbReference>
<evidence type="ECO:0000313" key="2">
    <source>
        <dbReference type="EMBL" id="PJF45459.1"/>
    </source>
</evidence>
<feature type="non-terminal residue" evidence="2">
    <location>
        <position position="1"/>
    </location>
</feature>
<dbReference type="EMBL" id="PGTN01001070">
    <property type="protein sequence ID" value="PJF45459.1"/>
    <property type="molecule type" value="Genomic_DNA"/>
</dbReference>
<accession>A0A2M8Q6M6</accession>
<organism evidence="2 3">
    <name type="scientific">Candidatus Thermofonsia Clade 3 bacterium</name>
    <dbReference type="NCBI Taxonomy" id="2364212"/>
    <lineage>
        <taxon>Bacteria</taxon>
        <taxon>Bacillati</taxon>
        <taxon>Chloroflexota</taxon>
        <taxon>Candidatus Thermofontia</taxon>
        <taxon>Candidatus Thermofonsia Clade 3</taxon>
    </lineage>
</organism>
<proteinExistence type="predicted"/>
<dbReference type="Pfam" id="PF25183">
    <property type="entry name" value="OMP_b-brl_4"/>
    <property type="match status" value="1"/>
</dbReference>
<evidence type="ECO:0000313" key="3">
    <source>
        <dbReference type="Proteomes" id="UP000230790"/>
    </source>
</evidence>
<gene>
    <name evidence="2" type="ORF">CUN48_18775</name>
</gene>
<dbReference type="Proteomes" id="UP000230790">
    <property type="component" value="Unassembled WGS sequence"/>
</dbReference>
<feature type="domain" description="TonB-dependent transporter Oar-like beta-barrel" evidence="1">
    <location>
        <begin position="4"/>
        <end position="92"/>
    </location>
</feature>
<evidence type="ECO:0000259" key="1">
    <source>
        <dbReference type="Pfam" id="PF25183"/>
    </source>
</evidence>
<sequence>GPRVVYRPGDHNWDISVFKNFPYWKNDESKYIQLRVEMFNAWNHTRFSDFNRSMVFSRDGSRIINLPTALGGNGGRFGFGALTATRDPRIIQLAAKWYF</sequence>
<reference evidence="2 3" key="1">
    <citation type="submission" date="2017-11" db="EMBL/GenBank/DDBJ databases">
        <title>Evolution of Phototrophy in the Chloroflexi Phylum Driven by Horizontal Gene Transfer.</title>
        <authorList>
            <person name="Ward L.M."/>
            <person name="Hemp J."/>
            <person name="Shih P.M."/>
            <person name="Mcglynn S.E."/>
            <person name="Fischer W."/>
        </authorList>
    </citation>
    <scope>NUCLEOTIDE SEQUENCE [LARGE SCALE GENOMIC DNA]</scope>
    <source>
        <strain evidence="2">JP3_7</strain>
    </source>
</reference>
<comment type="caution">
    <text evidence="2">The sequence shown here is derived from an EMBL/GenBank/DDBJ whole genome shotgun (WGS) entry which is preliminary data.</text>
</comment>
<name>A0A2M8Q6M6_9CHLR</name>
<protein>
    <recommendedName>
        <fullName evidence="1">TonB-dependent transporter Oar-like beta-barrel domain-containing protein</fullName>
    </recommendedName>
</protein>
<dbReference type="AlphaFoldDB" id="A0A2M8Q6M6"/>